<feature type="region of interest" description="Disordered" evidence="1">
    <location>
        <begin position="1"/>
        <end position="31"/>
    </location>
</feature>
<gene>
    <name evidence="2" type="ORF">HMPREF1313_0977</name>
</gene>
<dbReference type="EMBL" id="AJTF01000098">
    <property type="protein sequence ID" value="EIJ24822.1"/>
    <property type="molecule type" value="Genomic_DNA"/>
</dbReference>
<feature type="compositionally biased region" description="Polar residues" evidence="1">
    <location>
        <begin position="1"/>
        <end position="24"/>
    </location>
</feature>
<evidence type="ECO:0000256" key="1">
    <source>
        <dbReference type="SAM" id="MobiDB-lite"/>
    </source>
</evidence>
<name>A0AA87IEW9_BIFLL</name>
<dbReference type="Proteomes" id="UP000006410">
    <property type="component" value="Unassembled WGS sequence"/>
</dbReference>
<reference evidence="2 3" key="1">
    <citation type="journal article" date="2013" name="Genome Announc.">
        <title>Draft Genome Sequences of Two Pairs of Human Intestinal Bifidobacterium longum subsp. longum Strains, 44B and 1-6B and 35B and 2-2B, Consecutively Isolated from Two Children after a 5-Year Time Period.</title>
        <authorList>
            <person name="Shkoporov A.N."/>
            <person name="Efimov B.A."/>
            <person name="Khokhlova E.V."/>
            <person name="Chaplin A.V."/>
            <person name="Kafarskaya L.I."/>
            <person name="Durkin A.S."/>
            <person name="McCorrison J."/>
            <person name="Torralba M."/>
            <person name="Gillis M."/>
            <person name="Sutton G."/>
            <person name="Weibel D.B."/>
            <person name="Nelson K.E."/>
            <person name="Smeianov V.V."/>
        </authorList>
    </citation>
    <scope>NUCLEOTIDE SEQUENCE [LARGE SCALE GENOMIC DNA]</scope>
    <source>
        <strain evidence="2 3">1-6B</strain>
    </source>
</reference>
<comment type="caution">
    <text evidence="2">The sequence shown here is derived from an EMBL/GenBank/DDBJ whole genome shotgun (WGS) entry which is preliminary data.</text>
</comment>
<evidence type="ECO:0000313" key="2">
    <source>
        <dbReference type="EMBL" id="EIJ24822.1"/>
    </source>
</evidence>
<accession>A0AA87IEW9</accession>
<proteinExistence type="predicted"/>
<evidence type="ECO:0000313" key="3">
    <source>
        <dbReference type="Proteomes" id="UP000006410"/>
    </source>
</evidence>
<organism evidence="2 3">
    <name type="scientific">Bifidobacterium longum subsp. longum 1-6B</name>
    <dbReference type="NCBI Taxonomy" id="1161744"/>
    <lineage>
        <taxon>Bacteria</taxon>
        <taxon>Bacillati</taxon>
        <taxon>Actinomycetota</taxon>
        <taxon>Actinomycetes</taxon>
        <taxon>Bifidobacteriales</taxon>
        <taxon>Bifidobacteriaceae</taxon>
        <taxon>Bifidobacterium</taxon>
    </lineage>
</organism>
<protein>
    <submittedName>
        <fullName evidence="2">Uncharacterized protein</fullName>
    </submittedName>
</protein>
<dbReference type="RefSeq" id="WP_007055824.1">
    <property type="nucleotide sequence ID" value="NZ_AJTF01000098.1"/>
</dbReference>
<sequence length="279" mass="30757">MSIKSAQAKQQLRNSDGTFANENKNAGFPSNDMIQRASKLLAKSSATVDEPIIKPSVKSEGYMGSTAITGGKYDASRSPAENAKLMRADIKALQKNGQLPKDWKIGVRTSTGSASWRARFTIQLPEGESSTYVPTHAEYMAADSEDRIIGPEHRAGRGIIEAHGGSASSDEWDETARRINQKIQNNEQLTVEEQACVIETPKVRNAKKLCQQVGDQYTYQNNNAMVDYFDTDGYVTVQAVTGIKKPENIDILPRMNAGDSRISRFGFLFDTTKQEGRGR</sequence>
<dbReference type="AlphaFoldDB" id="A0AA87IEW9"/>